<dbReference type="Proteomes" id="UP000240357">
    <property type="component" value="Unassembled WGS sequence"/>
</dbReference>
<evidence type="ECO:0000256" key="1">
    <source>
        <dbReference type="SAM" id="Phobius"/>
    </source>
</evidence>
<comment type="caution">
    <text evidence="2">The sequence shown here is derived from an EMBL/GenBank/DDBJ whole genome shotgun (WGS) entry which is preliminary data.</text>
</comment>
<sequence length="65" mass="7326">MESLNIWSSLILVIASIVSLVPIVRMATSLFSDKITLTHKVTGKSVTITRHYDEKVSKQLQDLIR</sequence>
<dbReference type="OrthoDB" id="965586at2"/>
<keyword evidence="1" id="KW-0472">Membrane</keyword>
<reference evidence="2 3" key="1">
    <citation type="submission" date="2018-03" db="EMBL/GenBank/DDBJ databases">
        <title>Adhaeribacter sp. HMF7605 Genome sequencing and assembly.</title>
        <authorList>
            <person name="Kang H."/>
            <person name="Kang J."/>
            <person name="Cha I."/>
            <person name="Kim H."/>
            <person name="Joh K."/>
        </authorList>
    </citation>
    <scope>NUCLEOTIDE SEQUENCE [LARGE SCALE GENOMIC DNA]</scope>
    <source>
        <strain evidence="2 3">HMF7605</strain>
    </source>
</reference>
<keyword evidence="1" id="KW-0812">Transmembrane</keyword>
<keyword evidence="3" id="KW-1185">Reference proteome</keyword>
<feature type="transmembrane region" description="Helical" evidence="1">
    <location>
        <begin position="6"/>
        <end position="24"/>
    </location>
</feature>
<organism evidence="2 3">
    <name type="scientific">Adhaeribacter arboris</name>
    <dbReference type="NCBI Taxonomy" id="2072846"/>
    <lineage>
        <taxon>Bacteria</taxon>
        <taxon>Pseudomonadati</taxon>
        <taxon>Bacteroidota</taxon>
        <taxon>Cytophagia</taxon>
        <taxon>Cytophagales</taxon>
        <taxon>Hymenobacteraceae</taxon>
        <taxon>Adhaeribacter</taxon>
    </lineage>
</organism>
<gene>
    <name evidence="2" type="ORF">AHMF7605_10535</name>
</gene>
<dbReference type="AlphaFoldDB" id="A0A2T2YEL0"/>
<dbReference type="RefSeq" id="WP_106929051.1">
    <property type="nucleotide sequence ID" value="NZ_PYFT01000001.1"/>
</dbReference>
<protein>
    <submittedName>
        <fullName evidence="2">Uncharacterized protein</fullName>
    </submittedName>
</protein>
<evidence type="ECO:0000313" key="3">
    <source>
        <dbReference type="Proteomes" id="UP000240357"/>
    </source>
</evidence>
<evidence type="ECO:0000313" key="2">
    <source>
        <dbReference type="EMBL" id="PSR53923.1"/>
    </source>
</evidence>
<dbReference type="EMBL" id="PYFT01000001">
    <property type="protein sequence ID" value="PSR53923.1"/>
    <property type="molecule type" value="Genomic_DNA"/>
</dbReference>
<name>A0A2T2YEL0_9BACT</name>
<accession>A0A2T2YEL0</accession>
<keyword evidence="1" id="KW-1133">Transmembrane helix</keyword>
<proteinExistence type="predicted"/>